<evidence type="ECO:0000313" key="3">
    <source>
        <dbReference type="Proteomes" id="UP000297564"/>
    </source>
</evidence>
<dbReference type="AlphaFoldDB" id="A0A4Z0BVD2"/>
<protein>
    <submittedName>
        <fullName evidence="2">DUF2063 domain-containing protein</fullName>
    </submittedName>
</protein>
<evidence type="ECO:0000313" key="2">
    <source>
        <dbReference type="EMBL" id="TFZ03276.1"/>
    </source>
</evidence>
<name>A0A4Z0BVD2_9BURK</name>
<dbReference type="InterPro" id="IPR018640">
    <property type="entry name" value="DUF2063"/>
</dbReference>
<keyword evidence="3" id="KW-1185">Reference proteome</keyword>
<dbReference type="OrthoDB" id="4146344at2"/>
<feature type="domain" description="Putative DNA-binding" evidence="1">
    <location>
        <begin position="3"/>
        <end position="86"/>
    </location>
</feature>
<dbReference type="Pfam" id="PF09836">
    <property type="entry name" value="DUF2063"/>
    <property type="match status" value="1"/>
</dbReference>
<dbReference type="RefSeq" id="WP_135284075.1">
    <property type="nucleotide sequence ID" value="NZ_SMLL01000002.1"/>
</dbReference>
<comment type="caution">
    <text evidence="2">The sequence shown here is derived from an EMBL/GenBank/DDBJ whole genome shotgun (WGS) entry which is preliminary data.</text>
</comment>
<dbReference type="EMBL" id="SMLL01000002">
    <property type="protein sequence ID" value="TFZ03276.1"/>
    <property type="molecule type" value="Genomic_DNA"/>
</dbReference>
<proteinExistence type="predicted"/>
<evidence type="ECO:0000259" key="1">
    <source>
        <dbReference type="Pfam" id="PF09836"/>
    </source>
</evidence>
<gene>
    <name evidence="2" type="ORF">EZ242_05140</name>
</gene>
<accession>A0A4Z0BVD2</accession>
<organism evidence="2 3">
    <name type="scientific">Ramlibacter rhizophilus</name>
    <dbReference type="NCBI Taxonomy" id="1781167"/>
    <lineage>
        <taxon>Bacteria</taxon>
        <taxon>Pseudomonadati</taxon>
        <taxon>Pseudomonadota</taxon>
        <taxon>Betaproteobacteria</taxon>
        <taxon>Burkholderiales</taxon>
        <taxon>Comamonadaceae</taxon>
        <taxon>Ramlibacter</taxon>
    </lineage>
</organism>
<dbReference type="Proteomes" id="UP000297564">
    <property type="component" value="Unassembled WGS sequence"/>
</dbReference>
<sequence length="256" mass="27074">MSFQSLFARAVRDPAATLPPPWAALPAHPAFAVYRNTVACACIDALEANFPAVARLVGREWFRSAAALYARAHPPRTAWLHAYGDEDFGVFVQSLPSAAPLPWLADVASLDGAFRASEGAEGAAALPADGLGAMPPERLAAQRLAPHPTARWAWFEAHPAASIWRRNHPATAGSAPAEWDWQAEGLLLTRPQLKVQCTRVSRSACLLLDGCAQGLPLGAAAERVLSLRAQANDLPAALATLLAAGAFRSPQPGDPT</sequence>
<reference evidence="2 3" key="1">
    <citation type="submission" date="2019-03" db="EMBL/GenBank/DDBJ databases">
        <title>Ramlibacter rhizophilus CCTCC AB2015357, whole genome shotgun sequence.</title>
        <authorList>
            <person name="Zhang X."/>
            <person name="Feng G."/>
            <person name="Zhu H."/>
        </authorList>
    </citation>
    <scope>NUCLEOTIDE SEQUENCE [LARGE SCALE GENOMIC DNA]</scope>
    <source>
        <strain evidence="2 3">CCTCC AB2015357</strain>
    </source>
</reference>